<dbReference type="KEGG" id="als:DJ013_13800"/>
<organism evidence="1 2">
    <name type="scientific">Arcticibacterium luteifluviistationis</name>
    <dbReference type="NCBI Taxonomy" id="1784714"/>
    <lineage>
        <taxon>Bacteria</taxon>
        <taxon>Pseudomonadati</taxon>
        <taxon>Bacteroidota</taxon>
        <taxon>Cytophagia</taxon>
        <taxon>Cytophagales</taxon>
        <taxon>Leadbetterellaceae</taxon>
        <taxon>Arcticibacterium</taxon>
    </lineage>
</organism>
<dbReference type="AlphaFoldDB" id="A0A2Z4GCZ2"/>
<dbReference type="EMBL" id="CP029480">
    <property type="protein sequence ID" value="AWV99182.1"/>
    <property type="molecule type" value="Genomic_DNA"/>
</dbReference>
<name>A0A2Z4GCZ2_9BACT</name>
<gene>
    <name evidence="1" type="ORF">DJ013_13800</name>
</gene>
<protein>
    <recommendedName>
        <fullName evidence="3">Carboxypeptidase-like regulatory domain-containing protein</fullName>
    </recommendedName>
</protein>
<dbReference type="Pfam" id="PF13715">
    <property type="entry name" value="CarbopepD_reg_2"/>
    <property type="match status" value="1"/>
</dbReference>
<keyword evidence="2" id="KW-1185">Reference proteome</keyword>
<evidence type="ECO:0000313" key="2">
    <source>
        <dbReference type="Proteomes" id="UP000249873"/>
    </source>
</evidence>
<sequence length="332" mass="38079">MGFATSKSKLSYVFMFLKYQHSCKNDFLTQITKMHKAFIIKRVSVLLLFFAFQIGAKAQSNNILIFGRVVDGAKKPIPFATVYLNNTSFFSTTDSLGNYKIWVPTYLQKLELVAGFVGFKPGKVTLSQDGKSKKVLFRLESRTDLAEITVTAKRDRFWKRKWRIFEDGLLGDTPFASKCEILNPEVIKLDYDKTQSKVTAYSREPLLIINKALGYKLQVDVGFFESDGKLTYQATNKYFDSLEVNTVKDLKKIYKNRRRAYDNSFRNFLVSLVNGTTAENGFAIFQMKEIRNVYLGKVSLDDGSSNGFFHRAILRDLVQKDSLIDEYKLLTD</sequence>
<dbReference type="Proteomes" id="UP000249873">
    <property type="component" value="Chromosome"/>
</dbReference>
<dbReference type="SUPFAM" id="SSF49464">
    <property type="entry name" value="Carboxypeptidase regulatory domain-like"/>
    <property type="match status" value="1"/>
</dbReference>
<proteinExistence type="predicted"/>
<evidence type="ECO:0008006" key="3">
    <source>
        <dbReference type="Google" id="ProtNLM"/>
    </source>
</evidence>
<dbReference type="Gene3D" id="2.60.40.1120">
    <property type="entry name" value="Carboxypeptidase-like, regulatory domain"/>
    <property type="match status" value="1"/>
</dbReference>
<reference evidence="1 2" key="1">
    <citation type="submission" date="2018-05" db="EMBL/GenBank/DDBJ databases">
        <title>Complete genome sequence of Arcticibacterium luteifluviistationis SM1504T, a cytophagaceae bacterium isolated from Arctic surface seawater.</title>
        <authorList>
            <person name="Li Y."/>
            <person name="Qin Q.-L."/>
        </authorList>
    </citation>
    <scope>NUCLEOTIDE SEQUENCE [LARGE SCALE GENOMIC DNA]</scope>
    <source>
        <strain evidence="1 2">SM1504</strain>
    </source>
</reference>
<dbReference type="InterPro" id="IPR008969">
    <property type="entry name" value="CarboxyPept-like_regulatory"/>
</dbReference>
<accession>A0A2Z4GCZ2</accession>
<dbReference type="OrthoDB" id="1223654at2"/>
<evidence type="ECO:0000313" key="1">
    <source>
        <dbReference type="EMBL" id="AWV99182.1"/>
    </source>
</evidence>